<accession>A0A4Y2LP07</accession>
<comment type="caution">
    <text evidence="2">The sequence shown here is derived from an EMBL/GenBank/DDBJ whole genome shotgun (WGS) entry which is preliminary data.</text>
</comment>
<dbReference type="Proteomes" id="UP000499080">
    <property type="component" value="Unassembled WGS sequence"/>
</dbReference>
<proteinExistence type="predicted"/>
<protein>
    <submittedName>
        <fullName evidence="2">Uncharacterized protein</fullName>
    </submittedName>
</protein>
<feature type="region of interest" description="Disordered" evidence="1">
    <location>
        <begin position="102"/>
        <end position="135"/>
    </location>
</feature>
<feature type="compositionally biased region" description="Polar residues" evidence="1">
    <location>
        <begin position="119"/>
        <end position="135"/>
    </location>
</feature>
<organism evidence="2 3">
    <name type="scientific">Araneus ventricosus</name>
    <name type="common">Orbweaver spider</name>
    <name type="synonym">Epeira ventricosa</name>
    <dbReference type="NCBI Taxonomy" id="182803"/>
    <lineage>
        <taxon>Eukaryota</taxon>
        <taxon>Metazoa</taxon>
        <taxon>Ecdysozoa</taxon>
        <taxon>Arthropoda</taxon>
        <taxon>Chelicerata</taxon>
        <taxon>Arachnida</taxon>
        <taxon>Araneae</taxon>
        <taxon>Araneomorphae</taxon>
        <taxon>Entelegynae</taxon>
        <taxon>Araneoidea</taxon>
        <taxon>Araneidae</taxon>
        <taxon>Araneus</taxon>
    </lineage>
</organism>
<sequence>MARVEPFGKVAERFASQQETRFSVRFLVRFPQAFITSLFQAFLKFVSSFPQACFVAFQKVVKSPPSAGKIGPHSPLRSRIPTERNPPFFIPFSKPYSYKLQIPPSRRSNPRSESWKANAITTIPNGTTHDGTGGS</sequence>
<evidence type="ECO:0000313" key="3">
    <source>
        <dbReference type="Proteomes" id="UP000499080"/>
    </source>
</evidence>
<gene>
    <name evidence="2" type="ORF">AVEN_111675_1</name>
</gene>
<evidence type="ECO:0000256" key="1">
    <source>
        <dbReference type="SAM" id="MobiDB-lite"/>
    </source>
</evidence>
<keyword evidence="3" id="KW-1185">Reference proteome</keyword>
<dbReference type="EMBL" id="BGPR01006115">
    <property type="protein sequence ID" value="GBN16189.1"/>
    <property type="molecule type" value="Genomic_DNA"/>
</dbReference>
<reference evidence="2 3" key="1">
    <citation type="journal article" date="2019" name="Sci. Rep.">
        <title>Orb-weaving spider Araneus ventricosus genome elucidates the spidroin gene catalogue.</title>
        <authorList>
            <person name="Kono N."/>
            <person name="Nakamura H."/>
            <person name="Ohtoshi R."/>
            <person name="Moran D.A.P."/>
            <person name="Shinohara A."/>
            <person name="Yoshida Y."/>
            <person name="Fujiwara M."/>
            <person name="Mori M."/>
            <person name="Tomita M."/>
            <person name="Arakawa K."/>
        </authorList>
    </citation>
    <scope>NUCLEOTIDE SEQUENCE [LARGE SCALE GENOMIC DNA]</scope>
</reference>
<evidence type="ECO:0000313" key="2">
    <source>
        <dbReference type="EMBL" id="GBN16189.1"/>
    </source>
</evidence>
<name>A0A4Y2LP07_ARAVE</name>
<dbReference type="AlphaFoldDB" id="A0A4Y2LP07"/>
<feature type="region of interest" description="Disordered" evidence="1">
    <location>
        <begin position="63"/>
        <end position="82"/>
    </location>
</feature>